<dbReference type="UniPathway" id="UPA00109">
    <property type="reaction ID" value="UER00180"/>
</dbReference>
<comment type="similarity">
    <text evidence="3 12">Belongs to the hexokinase family.</text>
</comment>
<dbReference type="InterPro" id="IPR022673">
    <property type="entry name" value="Hexokinase_C"/>
</dbReference>
<comment type="catalytic activity">
    <reaction evidence="9">
        <text>a D-hexose + ATP = a D-hexose 6-phosphate + ADP + H(+)</text>
        <dbReference type="Rhea" id="RHEA:22740"/>
        <dbReference type="ChEBI" id="CHEBI:4194"/>
        <dbReference type="ChEBI" id="CHEBI:15378"/>
        <dbReference type="ChEBI" id="CHEBI:30616"/>
        <dbReference type="ChEBI" id="CHEBI:229467"/>
        <dbReference type="ChEBI" id="CHEBI:456216"/>
        <dbReference type="EC" id="2.7.1.1"/>
    </reaction>
    <physiologicalReaction direction="left-to-right" evidence="9">
        <dbReference type="Rhea" id="RHEA:22741"/>
    </physiologicalReaction>
</comment>
<dbReference type="GO" id="GO:0005739">
    <property type="term" value="C:mitochondrion"/>
    <property type="evidence" value="ECO:0007669"/>
    <property type="project" value="TreeGrafter"/>
</dbReference>
<evidence type="ECO:0000259" key="13">
    <source>
        <dbReference type="Pfam" id="PF00349"/>
    </source>
</evidence>
<evidence type="ECO:0000256" key="12">
    <source>
        <dbReference type="RuleBase" id="RU362007"/>
    </source>
</evidence>
<evidence type="ECO:0000313" key="15">
    <source>
        <dbReference type="EMBL" id="CAE1251455.1"/>
    </source>
</evidence>
<reference evidence="15" key="1">
    <citation type="submission" date="2021-01" db="EMBL/GenBank/DDBJ databases">
        <authorList>
            <person name="Li R."/>
            <person name="Bekaert M."/>
        </authorList>
    </citation>
    <scope>NUCLEOTIDE SEQUENCE</scope>
    <source>
        <strain evidence="15">Farmed</strain>
    </source>
</reference>
<keyword evidence="8 12" id="KW-0324">Glycolysis</keyword>
<dbReference type="GO" id="GO:0001678">
    <property type="term" value="P:intracellular glucose homeostasis"/>
    <property type="evidence" value="ECO:0007669"/>
    <property type="project" value="InterPro"/>
</dbReference>
<protein>
    <recommendedName>
        <fullName evidence="12">Phosphotransferase</fullName>
        <ecNumber evidence="12">2.7.1.-</ecNumber>
    </recommendedName>
</protein>
<comment type="pathway">
    <text evidence="1">Carbohydrate degradation; glycolysis; D-glyceraldehyde 3-phosphate and glycerone phosphate from D-glucose: step 1/4.</text>
</comment>
<dbReference type="PROSITE" id="PS51748">
    <property type="entry name" value="HEXOKINASE_2"/>
    <property type="match status" value="1"/>
</dbReference>
<dbReference type="FunFam" id="3.40.367.20:FF:000005">
    <property type="entry name" value="Phosphotransferase"/>
    <property type="match status" value="1"/>
</dbReference>
<evidence type="ECO:0000256" key="2">
    <source>
        <dbReference type="ARBA" id="ARBA00005028"/>
    </source>
</evidence>
<evidence type="ECO:0000256" key="11">
    <source>
        <dbReference type="ARBA" id="ARBA00048160"/>
    </source>
</evidence>
<dbReference type="UniPathway" id="UPA00242"/>
<keyword evidence="7 12" id="KW-0067">ATP-binding</keyword>
<evidence type="ECO:0000256" key="6">
    <source>
        <dbReference type="ARBA" id="ARBA00022777"/>
    </source>
</evidence>
<gene>
    <name evidence="15" type="ORF">SPHA_27526</name>
</gene>
<dbReference type="GO" id="GO:0006096">
    <property type="term" value="P:glycolytic process"/>
    <property type="evidence" value="ECO:0007669"/>
    <property type="project" value="UniProtKB-UniPathway"/>
</dbReference>
<keyword evidence="6 12" id="KW-0418">Kinase</keyword>
<dbReference type="Gene3D" id="3.40.367.20">
    <property type="match status" value="2"/>
</dbReference>
<keyword evidence="4 12" id="KW-0808">Transferase</keyword>
<comment type="catalytic activity">
    <reaction evidence="11">
        <text>D-glucose + ATP = D-glucose 6-phosphate + ADP + H(+)</text>
        <dbReference type="Rhea" id="RHEA:17825"/>
        <dbReference type="ChEBI" id="CHEBI:4167"/>
        <dbReference type="ChEBI" id="CHEBI:15378"/>
        <dbReference type="ChEBI" id="CHEBI:30616"/>
        <dbReference type="ChEBI" id="CHEBI:61548"/>
        <dbReference type="ChEBI" id="CHEBI:456216"/>
        <dbReference type="EC" id="2.7.1.1"/>
    </reaction>
    <physiologicalReaction direction="left-to-right" evidence="11">
        <dbReference type="Rhea" id="RHEA:17826"/>
    </physiologicalReaction>
</comment>
<dbReference type="PRINTS" id="PR00475">
    <property type="entry name" value="HEXOKINASE"/>
</dbReference>
<dbReference type="GO" id="GO:0005829">
    <property type="term" value="C:cytosol"/>
    <property type="evidence" value="ECO:0007669"/>
    <property type="project" value="TreeGrafter"/>
</dbReference>
<evidence type="ECO:0000256" key="9">
    <source>
        <dbReference type="ARBA" id="ARBA00044613"/>
    </source>
</evidence>
<dbReference type="GO" id="GO:0005524">
    <property type="term" value="F:ATP binding"/>
    <property type="evidence" value="ECO:0007669"/>
    <property type="project" value="UniProtKB-UniRule"/>
</dbReference>
<accession>A0A812C310</accession>
<evidence type="ECO:0000256" key="5">
    <source>
        <dbReference type="ARBA" id="ARBA00022741"/>
    </source>
</evidence>
<dbReference type="Pfam" id="PF00349">
    <property type="entry name" value="Hexokinase_1"/>
    <property type="match status" value="1"/>
</dbReference>
<dbReference type="OrthoDB" id="419537at2759"/>
<keyword evidence="16" id="KW-1185">Reference proteome</keyword>
<keyword evidence="5 12" id="KW-0547">Nucleotide-binding</keyword>
<evidence type="ECO:0000256" key="4">
    <source>
        <dbReference type="ARBA" id="ARBA00022679"/>
    </source>
</evidence>
<dbReference type="InterPro" id="IPR043129">
    <property type="entry name" value="ATPase_NBD"/>
</dbReference>
<dbReference type="Pfam" id="PF03727">
    <property type="entry name" value="Hexokinase_2"/>
    <property type="match status" value="1"/>
</dbReference>
<name>A0A812C310_ACAPH</name>
<dbReference type="InterPro" id="IPR001312">
    <property type="entry name" value="Hexokinase"/>
</dbReference>
<organism evidence="15 16">
    <name type="scientific">Acanthosepion pharaonis</name>
    <name type="common">Pharaoh cuttlefish</name>
    <name type="synonym">Sepia pharaonis</name>
    <dbReference type="NCBI Taxonomy" id="158019"/>
    <lineage>
        <taxon>Eukaryota</taxon>
        <taxon>Metazoa</taxon>
        <taxon>Spiralia</taxon>
        <taxon>Lophotrochozoa</taxon>
        <taxon>Mollusca</taxon>
        <taxon>Cephalopoda</taxon>
        <taxon>Coleoidea</taxon>
        <taxon>Decapodiformes</taxon>
        <taxon>Sepiida</taxon>
        <taxon>Sepiina</taxon>
        <taxon>Sepiidae</taxon>
        <taxon>Acanthosepion</taxon>
    </lineage>
</organism>
<proteinExistence type="inferred from homology"/>
<evidence type="ECO:0000259" key="14">
    <source>
        <dbReference type="Pfam" id="PF03727"/>
    </source>
</evidence>
<comment type="pathway">
    <text evidence="2">Carbohydrate metabolism; hexose metabolism.</text>
</comment>
<evidence type="ECO:0000256" key="10">
    <source>
        <dbReference type="ARBA" id="ARBA00047905"/>
    </source>
</evidence>
<dbReference type="GO" id="GO:0008865">
    <property type="term" value="F:fructokinase activity"/>
    <property type="evidence" value="ECO:0007669"/>
    <property type="project" value="TreeGrafter"/>
</dbReference>
<feature type="domain" description="Hexokinase C-terminal" evidence="14">
    <location>
        <begin position="210"/>
        <end position="443"/>
    </location>
</feature>
<dbReference type="GO" id="GO:0005536">
    <property type="term" value="F:D-glucose binding"/>
    <property type="evidence" value="ECO:0007669"/>
    <property type="project" value="InterPro"/>
</dbReference>
<evidence type="ECO:0000256" key="8">
    <source>
        <dbReference type="ARBA" id="ARBA00023152"/>
    </source>
</evidence>
<evidence type="ECO:0000256" key="1">
    <source>
        <dbReference type="ARBA" id="ARBA00004888"/>
    </source>
</evidence>
<comment type="caution">
    <text evidence="15">The sequence shown here is derived from an EMBL/GenBank/DDBJ whole genome shotgun (WGS) entry which is preliminary data.</text>
</comment>
<dbReference type="EC" id="2.7.1.-" evidence="12"/>
<dbReference type="Proteomes" id="UP000597762">
    <property type="component" value="Unassembled WGS sequence"/>
</dbReference>
<dbReference type="GO" id="GO:0004340">
    <property type="term" value="F:glucokinase activity"/>
    <property type="evidence" value="ECO:0007669"/>
    <property type="project" value="TreeGrafter"/>
</dbReference>
<dbReference type="PANTHER" id="PTHR19443">
    <property type="entry name" value="HEXOKINASE"/>
    <property type="match status" value="1"/>
</dbReference>
<evidence type="ECO:0000313" key="16">
    <source>
        <dbReference type="Proteomes" id="UP000597762"/>
    </source>
</evidence>
<evidence type="ECO:0000256" key="3">
    <source>
        <dbReference type="ARBA" id="ARBA00009225"/>
    </source>
</evidence>
<dbReference type="AlphaFoldDB" id="A0A812C310"/>
<dbReference type="InterPro" id="IPR022672">
    <property type="entry name" value="Hexokinase_N"/>
</dbReference>
<feature type="domain" description="Hexokinase N-terminal" evidence="13">
    <location>
        <begin position="38"/>
        <end position="181"/>
    </location>
</feature>
<sequence>MEVKKPYPKSVLKNMSLTMEDRAEKLHNLFSKEHLNQIKSIFSMFVLSEMQIKAISAICEQNMQYGSSRDVEIRKKTTLLMENTFIRRNLSGNENGIYLGLDLGGTNFRVVRMKFVEGTANTVLKYYKIPDECFTGPCHLVFEYMADCIEDFLKYDNLENEKNIPLGFTFSFPSEKKNLTHNLPVKLVAIISDTTAALITGNFLDKKCTIGLILGTGSNVCYIENVDSIEKWEDDNDCSKQVMINVEWGGLSDTGCLDFLRNKYDYNVDKLSNHINSFTFEKLFSGLYLGEVVRQILTDMTKLGILFNKNGSQKLFTPWRFQTMYVADIESDTDEDFTNTSNILKELDLLQLSQKADLMLVKEVCALVSQRGAYIVAAALSALVDRTKREVVTIAVDGSLYENHPKYHSYMMDVIHALSPQTKTNIILAKDSSGQGSAIAAALVTQKS</sequence>
<comment type="catalytic activity">
    <reaction evidence="10">
        <text>D-fructose + ATP = D-fructose 6-phosphate + ADP + H(+)</text>
        <dbReference type="Rhea" id="RHEA:16125"/>
        <dbReference type="ChEBI" id="CHEBI:15378"/>
        <dbReference type="ChEBI" id="CHEBI:30616"/>
        <dbReference type="ChEBI" id="CHEBI:37721"/>
        <dbReference type="ChEBI" id="CHEBI:61527"/>
        <dbReference type="ChEBI" id="CHEBI:456216"/>
        <dbReference type="EC" id="2.7.1.1"/>
    </reaction>
    <physiologicalReaction direction="left-to-right" evidence="10">
        <dbReference type="Rhea" id="RHEA:16126"/>
    </physiologicalReaction>
</comment>
<dbReference type="GO" id="GO:0006006">
    <property type="term" value="P:glucose metabolic process"/>
    <property type="evidence" value="ECO:0007669"/>
    <property type="project" value="TreeGrafter"/>
</dbReference>
<dbReference type="SUPFAM" id="SSF53067">
    <property type="entry name" value="Actin-like ATPase domain"/>
    <property type="match status" value="2"/>
</dbReference>
<dbReference type="EMBL" id="CAHIKZ030001071">
    <property type="protein sequence ID" value="CAE1251455.1"/>
    <property type="molecule type" value="Genomic_DNA"/>
</dbReference>
<dbReference type="Gene3D" id="3.30.420.40">
    <property type="match status" value="2"/>
</dbReference>
<evidence type="ECO:0000256" key="7">
    <source>
        <dbReference type="ARBA" id="ARBA00022840"/>
    </source>
</evidence>
<dbReference type="PANTHER" id="PTHR19443:SF54">
    <property type="entry name" value="PHOSPHOTRANSFERASE"/>
    <property type="match status" value="1"/>
</dbReference>